<dbReference type="PROSITE" id="PS51194">
    <property type="entry name" value="HELICASE_CTER"/>
    <property type="match status" value="1"/>
</dbReference>
<feature type="domain" description="Helicase ATP-binding" evidence="12">
    <location>
        <begin position="78"/>
        <end position="251"/>
    </location>
</feature>
<keyword evidence="4 11" id="KW-0378">Hydrolase</keyword>
<feature type="domain" description="Helicase C-terminal" evidence="13">
    <location>
        <begin position="262"/>
        <end position="416"/>
    </location>
</feature>
<keyword evidence="2" id="KW-0963">Cytoplasm</keyword>
<keyword evidence="6 11" id="KW-0067">ATP-binding</keyword>
<dbReference type="InterPro" id="IPR027417">
    <property type="entry name" value="P-loop_NTPase"/>
</dbReference>
<name>A0A1H6W841_9FLAO</name>
<dbReference type="SMART" id="SM00490">
    <property type="entry name" value="HELICc"/>
    <property type="match status" value="1"/>
</dbReference>
<feature type="domain" description="DEAD-box RNA helicase Q" evidence="14">
    <location>
        <begin position="47"/>
        <end position="75"/>
    </location>
</feature>
<evidence type="ECO:0000256" key="5">
    <source>
        <dbReference type="ARBA" id="ARBA00022806"/>
    </source>
</evidence>
<accession>A0A1H6W841</accession>
<evidence type="ECO:0000256" key="6">
    <source>
        <dbReference type="ARBA" id="ARBA00022840"/>
    </source>
</evidence>
<evidence type="ECO:0000256" key="4">
    <source>
        <dbReference type="ARBA" id="ARBA00022801"/>
    </source>
</evidence>
<reference evidence="15 16" key="1">
    <citation type="submission" date="2016-10" db="EMBL/GenBank/DDBJ databases">
        <authorList>
            <person name="de Groot N.N."/>
        </authorList>
    </citation>
    <scope>NUCLEOTIDE SEQUENCE [LARGE SCALE GENOMIC DNA]</scope>
    <source>
        <strain evidence="15 16">DSM 23048</strain>
    </source>
</reference>
<dbReference type="InterPro" id="IPR001650">
    <property type="entry name" value="Helicase_C-like"/>
</dbReference>
<evidence type="ECO:0000259" key="13">
    <source>
        <dbReference type="PROSITE" id="PS51194"/>
    </source>
</evidence>
<dbReference type="InterPro" id="IPR014001">
    <property type="entry name" value="Helicase_ATP-bd"/>
</dbReference>
<proteinExistence type="inferred from homology"/>
<keyword evidence="5 11" id="KW-0347">Helicase</keyword>
<dbReference type="GO" id="GO:0009266">
    <property type="term" value="P:response to temperature stimulus"/>
    <property type="evidence" value="ECO:0007669"/>
    <property type="project" value="UniProtKB-ARBA"/>
</dbReference>
<dbReference type="GO" id="GO:0003676">
    <property type="term" value="F:nucleic acid binding"/>
    <property type="evidence" value="ECO:0007669"/>
    <property type="project" value="InterPro"/>
</dbReference>
<sequence>MTYHLICFKFYTCLQFKTFYYTTTITLPLVYRTEIVNNIGFPIQIIMDFKQLNIIPSIMKAVLTAGYTKATEIQYQSIPHILNGHDLIGCAQTGTGKTASFAIPVLQLLDKQKIKSKGIRSLVLTPTRELAVQISENFKTYGQFLNIKHLAIFGGVPQGKQVKALNAGIDILIATPGRLLDLISQGYIDLAHIEIMVLDEADRMLDMGFVNDVKKILTKVPVKKQTLFFSATMPQEIRKFSQSILKKPIEINVTPVSSTAETVKQSVYFVEKNEKFDLLVQILEDKKFNRSLVFARTKHGADKLVKSLLLSGIQASAIHGNKSQNARQRALDDFKSSKIRVLIATDIAARGIDINELPHVINYELPDVPETYVHRIGRTGRAGYQGTAVSFCDRQEKKELQSIQKLIGFKMAVAIQ</sequence>
<dbReference type="InterPro" id="IPR044742">
    <property type="entry name" value="DEAD/DEAH_RhlB"/>
</dbReference>
<organism evidence="15 16">
    <name type="scientific">Myroides marinus</name>
    <dbReference type="NCBI Taxonomy" id="703342"/>
    <lineage>
        <taxon>Bacteria</taxon>
        <taxon>Pseudomonadati</taxon>
        <taxon>Bacteroidota</taxon>
        <taxon>Flavobacteriia</taxon>
        <taxon>Flavobacteriales</taxon>
        <taxon>Flavobacteriaceae</taxon>
        <taxon>Myroides</taxon>
    </lineage>
</organism>
<dbReference type="InterPro" id="IPR014014">
    <property type="entry name" value="RNA_helicase_DEAD_Q_motif"/>
</dbReference>
<evidence type="ECO:0000256" key="10">
    <source>
        <dbReference type="PROSITE-ProRule" id="PRU00552"/>
    </source>
</evidence>
<dbReference type="PROSITE" id="PS00039">
    <property type="entry name" value="DEAD_ATP_HELICASE"/>
    <property type="match status" value="1"/>
</dbReference>
<evidence type="ECO:0000256" key="7">
    <source>
        <dbReference type="ARBA" id="ARBA00038437"/>
    </source>
</evidence>
<dbReference type="CDD" id="cd00268">
    <property type="entry name" value="DEADc"/>
    <property type="match status" value="1"/>
</dbReference>
<comment type="similarity">
    <text evidence="7 11">Belongs to the DEAD box helicase family.</text>
</comment>
<dbReference type="EMBL" id="FNYS01000013">
    <property type="protein sequence ID" value="SEJ13211.1"/>
    <property type="molecule type" value="Genomic_DNA"/>
</dbReference>
<dbReference type="SUPFAM" id="SSF52540">
    <property type="entry name" value="P-loop containing nucleoside triphosphate hydrolases"/>
    <property type="match status" value="2"/>
</dbReference>
<dbReference type="PANTHER" id="PTHR47959:SF13">
    <property type="entry name" value="ATP-DEPENDENT RNA HELICASE RHLE"/>
    <property type="match status" value="1"/>
</dbReference>
<dbReference type="FunFam" id="3.40.50.300:FF:000108">
    <property type="entry name" value="ATP-dependent RNA helicase RhlE"/>
    <property type="match status" value="1"/>
</dbReference>
<dbReference type="InterPro" id="IPR000629">
    <property type="entry name" value="RNA-helicase_DEAD-box_CS"/>
</dbReference>
<dbReference type="SMART" id="SM00487">
    <property type="entry name" value="DEXDc"/>
    <property type="match status" value="1"/>
</dbReference>
<dbReference type="InterPro" id="IPR050079">
    <property type="entry name" value="DEAD_box_RNA_helicase"/>
</dbReference>
<evidence type="ECO:0000256" key="9">
    <source>
        <dbReference type="ARBA" id="ARBA00074363"/>
    </source>
</evidence>
<dbReference type="GO" id="GO:0003724">
    <property type="term" value="F:RNA helicase activity"/>
    <property type="evidence" value="ECO:0007669"/>
    <property type="project" value="UniProtKB-EC"/>
</dbReference>
<dbReference type="AlphaFoldDB" id="A0A1H6W841"/>
<dbReference type="Pfam" id="PF00270">
    <property type="entry name" value="DEAD"/>
    <property type="match status" value="1"/>
</dbReference>
<evidence type="ECO:0000256" key="2">
    <source>
        <dbReference type="ARBA" id="ARBA00022490"/>
    </source>
</evidence>
<dbReference type="GO" id="GO:0005829">
    <property type="term" value="C:cytosol"/>
    <property type="evidence" value="ECO:0007669"/>
    <property type="project" value="TreeGrafter"/>
</dbReference>
<dbReference type="CDD" id="cd18787">
    <property type="entry name" value="SF2_C_DEAD"/>
    <property type="match status" value="1"/>
</dbReference>
<feature type="short sequence motif" description="Q motif" evidence="10">
    <location>
        <begin position="47"/>
        <end position="75"/>
    </location>
</feature>
<evidence type="ECO:0000256" key="3">
    <source>
        <dbReference type="ARBA" id="ARBA00022741"/>
    </source>
</evidence>
<dbReference type="PROSITE" id="PS51195">
    <property type="entry name" value="Q_MOTIF"/>
    <property type="match status" value="1"/>
</dbReference>
<dbReference type="PANTHER" id="PTHR47959">
    <property type="entry name" value="ATP-DEPENDENT RNA HELICASE RHLE-RELATED"/>
    <property type="match status" value="1"/>
</dbReference>
<dbReference type="EC" id="3.6.4.13" evidence="1"/>
<gene>
    <name evidence="15" type="ORF">SAMN04488018_11338</name>
</gene>
<evidence type="ECO:0000256" key="8">
    <source>
        <dbReference type="ARBA" id="ARBA00047984"/>
    </source>
</evidence>
<evidence type="ECO:0000256" key="1">
    <source>
        <dbReference type="ARBA" id="ARBA00012552"/>
    </source>
</evidence>
<protein>
    <recommendedName>
        <fullName evidence="9">DEAD-box ATP-dependent RNA helicase RhpA</fullName>
        <ecNumber evidence="1">3.6.4.13</ecNumber>
    </recommendedName>
</protein>
<dbReference type="Proteomes" id="UP000183077">
    <property type="component" value="Unassembled WGS sequence"/>
</dbReference>
<dbReference type="PROSITE" id="PS51192">
    <property type="entry name" value="HELICASE_ATP_BIND_1"/>
    <property type="match status" value="1"/>
</dbReference>
<dbReference type="GO" id="GO:0016787">
    <property type="term" value="F:hydrolase activity"/>
    <property type="evidence" value="ECO:0007669"/>
    <property type="project" value="UniProtKB-KW"/>
</dbReference>
<dbReference type="InterPro" id="IPR011545">
    <property type="entry name" value="DEAD/DEAH_box_helicase_dom"/>
</dbReference>
<evidence type="ECO:0000313" key="15">
    <source>
        <dbReference type="EMBL" id="SEJ13211.1"/>
    </source>
</evidence>
<dbReference type="Gene3D" id="3.40.50.300">
    <property type="entry name" value="P-loop containing nucleotide triphosphate hydrolases"/>
    <property type="match status" value="2"/>
</dbReference>
<dbReference type="Pfam" id="PF00271">
    <property type="entry name" value="Helicase_C"/>
    <property type="match status" value="1"/>
</dbReference>
<evidence type="ECO:0000256" key="11">
    <source>
        <dbReference type="RuleBase" id="RU000492"/>
    </source>
</evidence>
<evidence type="ECO:0000259" key="12">
    <source>
        <dbReference type="PROSITE" id="PS51192"/>
    </source>
</evidence>
<dbReference type="GO" id="GO:0005524">
    <property type="term" value="F:ATP binding"/>
    <property type="evidence" value="ECO:0007669"/>
    <property type="project" value="UniProtKB-KW"/>
</dbReference>
<keyword evidence="3 11" id="KW-0547">Nucleotide-binding</keyword>
<evidence type="ECO:0000313" key="16">
    <source>
        <dbReference type="Proteomes" id="UP000183077"/>
    </source>
</evidence>
<evidence type="ECO:0000259" key="14">
    <source>
        <dbReference type="PROSITE" id="PS51195"/>
    </source>
</evidence>
<dbReference type="GO" id="GO:0042255">
    <property type="term" value="P:ribosome assembly"/>
    <property type="evidence" value="ECO:0007669"/>
    <property type="project" value="UniProtKB-ARBA"/>
</dbReference>
<comment type="catalytic activity">
    <reaction evidence="8">
        <text>ATP + H2O = ADP + phosphate + H(+)</text>
        <dbReference type="Rhea" id="RHEA:13065"/>
        <dbReference type="ChEBI" id="CHEBI:15377"/>
        <dbReference type="ChEBI" id="CHEBI:15378"/>
        <dbReference type="ChEBI" id="CHEBI:30616"/>
        <dbReference type="ChEBI" id="CHEBI:43474"/>
        <dbReference type="ChEBI" id="CHEBI:456216"/>
        <dbReference type="EC" id="3.6.4.13"/>
    </reaction>
</comment>